<organism evidence="2">
    <name type="scientific">Serpula lacrymans var. lacrymans (strain S7.3)</name>
    <name type="common">Dry rot fungus</name>
    <dbReference type="NCBI Taxonomy" id="936435"/>
    <lineage>
        <taxon>Eukaryota</taxon>
        <taxon>Fungi</taxon>
        <taxon>Dikarya</taxon>
        <taxon>Basidiomycota</taxon>
        <taxon>Agaricomycotina</taxon>
        <taxon>Agaricomycetes</taxon>
        <taxon>Agaricomycetidae</taxon>
        <taxon>Boletales</taxon>
        <taxon>Coniophorineae</taxon>
        <taxon>Serpulaceae</taxon>
        <taxon>Serpula</taxon>
    </lineage>
</organism>
<dbReference type="OrthoDB" id="2681506at2759"/>
<proteinExistence type="predicted"/>
<dbReference type="HOGENOM" id="CLU_1349615_0_0_1"/>
<dbReference type="Proteomes" id="UP000008063">
    <property type="component" value="Unassembled WGS sequence"/>
</dbReference>
<sequence length="203" mass="22812">MQCVASGDAKICQNAETRKVPDGKAKNRHMGSALSLGLSPLSSGSGSLSEIDPFTYMAPPASQYPQQHGYNMFSQGTYMQDSQKRHYELQAGFSIRNILGRTADHKVWAKTKVAYLEDENSKQVNATTVKAIHKVVRSAWSELVHKKLAPRTWGKVPLPRQQLCHSMVEHKFPIFKLANNGWKLEYLGKEETILTVKATERRL</sequence>
<keyword evidence="2" id="KW-1185">Reference proteome</keyword>
<evidence type="ECO:0000313" key="2">
    <source>
        <dbReference type="Proteomes" id="UP000008063"/>
    </source>
</evidence>
<accession>F8QBG0</accession>
<name>F8QBG0_SERL3</name>
<dbReference type="InParanoid" id="F8QBG0"/>
<reference evidence="2" key="1">
    <citation type="journal article" date="2011" name="Science">
        <title>The plant cell wall-decomposing machinery underlies the functional diversity of forest fungi.</title>
        <authorList>
            <person name="Eastwood D.C."/>
            <person name="Floudas D."/>
            <person name="Binder M."/>
            <person name="Majcherczyk A."/>
            <person name="Schneider P."/>
            <person name="Aerts A."/>
            <person name="Asiegbu F.O."/>
            <person name="Baker S.E."/>
            <person name="Barry K."/>
            <person name="Bendiksby M."/>
            <person name="Blumentritt M."/>
            <person name="Coutinho P.M."/>
            <person name="Cullen D."/>
            <person name="de Vries R.P."/>
            <person name="Gathman A."/>
            <person name="Goodell B."/>
            <person name="Henrissat B."/>
            <person name="Ihrmark K."/>
            <person name="Kauserud H."/>
            <person name="Kohler A."/>
            <person name="LaButti K."/>
            <person name="Lapidus A."/>
            <person name="Lavin J.L."/>
            <person name="Lee Y.-H."/>
            <person name="Lindquist E."/>
            <person name="Lilly W."/>
            <person name="Lucas S."/>
            <person name="Morin E."/>
            <person name="Murat C."/>
            <person name="Oguiza J.A."/>
            <person name="Park J."/>
            <person name="Pisabarro A.G."/>
            <person name="Riley R."/>
            <person name="Rosling A."/>
            <person name="Salamov A."/>
            <person name="Schmidt O."/>
            <person name="Schmutz J."/>
            <person name="Skrede I."/>
            <person name="Stenlid J."/>
            <person name="Wiebenga A."/>
            <person name="Xie X."/>
            <person name="Kuees U."/>
            <person name="Hibbett D.S."/>
            <person name="Hoffmeister D."/>
            <person name="Hoegberg N."/>
            <person name="Martin F."/>
            <person name="Grigoriev I.V."/>
            <person name="Watkinson S.C."/>
        </authorList>
    </citation>
    <scope>NUCLEOTIDE SEQUENCE [LARGE SCALE GENOMIC DNA]</scope>
    <source>
        <strain evidence="2">strain S7.3</strain>
    </source>
</reference>
<protein>
    <submittedName>
        <fullName evidence="1">Uncharacterized protein</fullName>
    </submittedName>
</protein>
<gene>
    <name evidence="1" type="ORF">SERLA73DRAFT_163085</name>
</gene>
<evidence type="ECO:0000313" key="1">
    <source>
        <dbReference type="EMBL" id="EGN94546.1"/>
    </source>
</evidence>
<dbReference type="AlphaFoldDB" id="F8QBG0"/>
<dbReference type="EMBL" id="GL945488">
    <property type="protein sequence ID" value="EGN94546.1"/>
    <property type="molecule type" value="Genomic_DNA"/>
</dbReference>
<dbReference type="STRING" id="936435.F8QBG0"/>